<comment type="caution">
    <text evidence="1">The sequence shown here is derived from an EMBL/GenBank/DDBJ whole genome shotgun (WGS) entry which is preliminary data.</text>
</comment>
<gene>
    <name evidence="1" type="ORF">CferDRAFT_1226</name>
</gene>
<evidence type="ECO:0008006" key="3">
    <source>
        <dbReference type="Google" id="ProtNLM"/>
    </source>
</evidence>
<dbReference type="Proteomes" id="UP000004162">
    <property type="component" value="Unassembled WGS sequence"/>
</dbReference>
<protein>
    <recommendedName>
        <fullName evidence="3">Glycosyl transferase, family 9</fullName>
    </recommendedName>
</protein>
<accession>Q0YSI0</accession>
<evidence type="ECO:0000313" key="1">
    <source>
        <dbReference type="EMBL" id="EAT59219.1"/>
    </source>
</evidence>
<proteinExistence type="predicted"/>
<dbReference type="RefSeq" id="WP_006366072.1">
    <property type="nucleotide sequence ID" value="NZ_AASE01000006.1"/>
</dbReference>
<reference evidence="1 2" key="2">
    <citation type="submission" date="2006-07" db="EMBL/GenBank/DDBJ databases">
        <title>Sequencing of the draft genome and assembly of Chlorobium ferroxidans DSM 13031.</title>
        <authorList>
            <consortium name="US DOE Joint Genome Institute (JGI-PGF)"/>
            <person name="Copeland A."/>
            <person name="Lucas S."/>
            <person name="Lapidus A."/>
            <person name="Barry K."/>
            <person name="Glavina del Rio T."/>
            <person name="Dalin E."/>
            <person name="Tice H."/>
            <person name="Bruce D."/>
            <person name="Pitluck S."/>
            <person name="Richardson P."/>
        </authorList>
    </citation>
    <scope>NUCLEOTIDE SEQUENCE [LARGE SCALE GENOMIC DNA]</scope>
    <source>
        <strain evidence="1 2">DSM 13031</strain>
    </source>
</reference>
<keyword evidence="2" id="KW-1185">Reference proteome</keyword>
<dbReference type="AlphaFoldDB" id="Q0YSI0"/>
<evidence type="ECO:0000313" key="2">
    <source>
        <dbReference type="Proteomes" id="UP000004162"/>
    </source>
</evidence>
<dbReference type="EMBL" id="AASE01000006">
    <property type="protein sequence ID" value="EAT59219.1"/>
    <property type="molecule type" value="Genomic_DNA"/>
</dbReference>
<name>Q0YSI0_9CHLB</name>
<sequence>MRKKAAVVSRGWLGDTIACSAAASSLCEKGYETTFFIRWPQLKPIFDNDRRFVTRLYGRFLTYKISRPLFGAYYDVVIREPKSWSYKEPFTSEIRRIAGCEPVREYTLKLSAAQMAMTKINSSGTFPVIAMARDTYKRAYGRDVDALVAALSHIADIHWVGLSQEMDSKKGKNVSLVRDASLICHSDLFVGPEGGLLWVAAGLGTRCVYFTEHIAEISKNSQKGDPANVLGCRNHFEDSSHIDLPAYCSNDFVVKKIVEILQIGYQSIC</sequence>
<organism evidence="1 2">
    <name type="scientific">Chlorobium ferrooxidans DSM 13031</name>
    <dbReference type="NCBI Taxonomy" id="377431"/>
    <lineage>
        <taxon>Bacteria</taxon>
        <taxon>Pseudomonadati</taxon>
        <taxon>Chlorobiota</taxon>
        <taxon>Chlorobiia</taxon>
        <taxon>Chlorobiales</taxon>
        <taxon>Chlorobiaceae</taxon>
        <taxon>Chlorobium/Pelodictyon group</taxon>
        <taxon>Chlorobium</taxon>
    </lineage>
</organism>
<dbReference type="SUPFAM" id="SSF53756">
    <property type="entry name" value="UDP-Glycosyltransferase/glycogen phosphorylase"/>
    <property type="match status" value="1"/>
</dbReference>
<reference evidence="1 2" key="1">
    <citation type="submission" date="2006-07" db="EMBL/GenBank/DDBJ databases">
        <title>Annotation of the draft genome assembly of Chlorobium ferroxidans DSM 13031.</title>
        <authorList>
            <consortium name="US DOE Joint Genome Institute (JGI-ORNL)"/>
            <person name="Larimer F."/>
            <person name="Land M."/>
            <person name="Hauser L."/>
        </authorList>
    </citation>
    <scope>NUCLEOTIDE SEQUENCE [LARGE SCALE GENOMIC DNA]</scope>
    <source>
        <strain evidence="1 2">DSM 13031</strain>
    </source>
</reference>